<evidence type="ECO:0000313" key="2">
    <source>
        <dbReference type="EMBL" id="SDZ38392.1"/>
    </source>
</evidence>
<proteinExistence type="predicted"/>
<reference evidence="2 3" key="1">
    <citation type="submission" date="2016-10" db="EMBL/GenBank/DDBJ databases">
        <authorList>
            <person name="de Groot N.N."/>
        </authorList>
    </citation>
    <scope>NUCLEOTIDE SEQUENCE [LARGE SCALE GENOMIC DNA]</scope>
    <source>
        <strain evidence="2 3">LMG 24775</strain>
    </source>
</reference>
<protein>
    <recommendedName>
        <fullName evidence="1">DUF4815 domain-containing protein</fullName>
    </recommendedName>
</protein>
<evidence type="ECO:0000259" key="1">
    <source>
        <dbReference type="Pfam" id="PF16075"/>
    </source>
</evidence>
<dbReference type="GeneID" id="94693754"/>
<dbReference type="EMBL" id="FNPE01000021">
    <property type="protein sequence ID" value="SDZ38392.1"/>
    <property type="molecule type" value="Genomic_DNA"/>
</dbReference>
<dbReference type="RefSeq" id="WP_074923275.1">
    <property type="nucleotide sequence ID" value="NZ_CP141274.1"/>
</dbReference>
<dbReference type="AlphaFoldDB" id="A0A1H3SK87"/>
<dbReference type="Proteomes" id="UP000183417">
    <property type="component" value="Unassembled WGS sequence"/>
</dbReference>
<dbReference type="Pfam" id="PF16075">
    <property type="entry name" value="DUF4815"/>
    <property type="match status" value="1"/>
</dbReference>
<organism evidence="2 3">
    <name type="scientific">Delftia lacustris</name>
    <dbReference type="NCBI Taxonomy" id="558537"/>
    <lineage>
        <taxon>Bacteria</taxon>
        <taxon>Pseudomonadati</taxon>
        <taxon>Pseudomonadota</taxon>
        <taxon>Betaproteobacteria</taxon>
        <taxon>Burkholderiales</taxon>
        <taxon>Comamonadaceae</taxon>
        <taxon>Delftia</taxon>
    </lineage>
</organism>
<feature type="domain" description="DUF4815" evidence="1">
    <location>
        <begin position="5"/>
        <end position="574"/>
    </location>
</feature>
<sequence length="1038" mass="110494">MSQTKIYDRFDAGKRYDRLQFAADRVLQSAELNELQSMQQHRLRGITDVLFKEGDIVRGCQCITSADTGATTIEAGALYVAGAVRGITPGTLTVATVGTVYVGAYLQTDTVTELQDPELLNPAAGTRGYGEPGALRERVTLVWGAQGDGTAGTFYPVWTIIDGSVMPKEPPPNIDAVTQALARYDRDSAGGTYVVRGLDVIMGEDLATGQQVYTVREGAARVNGHPLELGASRRLVYEAKPDLFFVDSEPHTSAGTAAQRIRFDRQPAVGTPQVRVQARKTVTLTHGGFTGAADPLPDNAVLAVDSVVQAGTTYVQGTDWKLVGGQIDWSPSGAEPVPGSTYQVTYQYMLNATPTAVDSTGFTVEGALKDTLVLVSYHYALRRYDRLVLNSEGQLQWVPGVPAAWSPKVPAAPSGTLALASVYQSWDSNRRVDQDAVRVVPMQTLKAYQDHIQTIYADLAELRLSVDVSGRHSGVKKGLFADPMLDNGLRDAGRSQSAHILGGQLQLPMNAALHQIGTDITAPQTTPYQPVVVLDQLGRTGSMLVNPYGAFDVLPSAATLTPAVDYWTDVQTQWANPIILRLTPSQARPSETEKLLSESTKALEKLRQIDVQFWLDFPVGETLTELIFDGIPVTPQPLTGGTLVATAQGLKGTFKIPAGVPSGTKSVHFTGRAGSHAEAVFTGQGQLLERSVAKITVQLYDPLAQTFTLGTTREICGTRLWFAAAGDKDVQVQLREVTSGVPSRSILAECVLKPAQINADIAAAKPTQAQWAPVLLESGVEYAIVVLTNDATTALAVAELGGWDAARAQWVTSQPYSVGVLLSSSNASTWTPHQTRDMTFELLAAEHTATTRTIELGSIAVQDATDLMVQAGAMLPAADAQLVFAMQLEDGSTLEAAPGQAVQLASRYSGNVAVRAKLSGNTNHAAHLLPGMQLVAGSLQATGDYISPAINAGSNVTLNVVAEAVLPAGSALAVQMQAEGSSAWTNVPYLSTSPQTAGVLELSYRLTGISAERLRVRLVLTGSHGARPQVTNLRAIVI</sequence>
<dbReference type="InterPro" id="IPR032096">
    <property type="entry name" value="DUF4815"/>
</dbReference>
<evidence type="ECO:0000313" key="3">
    <source>
        <dbReference type="Proteomes" id="UP000183417"/>
    </source>
</evidence>
<accession>A0A1H3SK87</accession>
<gene>
    <name evidence="2" type="ORF">SAMN05421547_12122</name>
</gene>
<name>A0A1H3SK87_9BURK</name>